<dbReference type="Pfam" id="PF02037">
    <property type="entry name" value="SAP"/>
    <property type="match status" value="1"/>
</dbReference>
<protein>
    <recommendedName>
        <fullName evidence="1">SAP domain-containing protein</fullName>
    </recommendedName>
</protein>
<dbReference type="CDD" id="cd23767">
    <property type="entry name" value="IQCD"/>
    <property type="match status" value="1"/>
</dbReference>
<dbReference type="SMART" id="SM00513">
    <property type="entry name" value="SAP"/>
    <property type="match status" value="1"/>
</dbReference>
<feature type="domain" description="SAP" evidence="1">
    <location>
        <begin position="44"/>
        <end position="78"/>
    </location>
</feature>
<dbReference type="EMBL" id="MN740434">
    <property type="protein sequence ID" value="QHU06418.1"/>
    <property type="molecule type" value="Genomic_DNA"/>
</dbReference>
<accession>A0A6C0JRB3</accession>
<reference evidence="2" key="1">
    <citation type="journal article" date="2020" name="Nature">
        <title>Giant virus diversity and host interactions through global metagenomics.</title>
        <authorList>
            <person name="Schulz F."/>
            <person name="Roux S."/>
            <person name="Paez-Espino D."/>
            <person name="Jungbluth S."/>
            <person name="Walsh D.A."/>
            <person name="Denef V.J."/>
            <person name="McMahon K.D."/>
            <person name="Konstantinidis K.T."/>
            <person name="Eloe-Fadrosh E.A."/>
            <person name="Kyrpides N.C."/>
            <person name="Woyke T."/>
        </authorList>
    </citation>
    <scope>NUCLEOTIDE SEQUENCE</scope>
    <source>
        <strain evidence="2">GVMAG-M-3300027747-57</strain>
    </source>
</reference>
<dbReference type="SUPFAM" id="SSF68906">
    <property type="entry name" value="SAP domain"/>
    <property type="match status" value="1"/>
</dbReference>
<dbReference type="Gene3D" id="1.10.720.30">
    <property type="entry name" value="SAP domain"/>
    <property type="match status" value="1"/>
</dbReference>
<evidence type="ECO:0000259" key="1">
    <source>
        <dbReference type="SMART" id="SM00513"/>
    </source>
</evidence>
<dbReference type="InterPro" id="IPR036361">
    <property type="entry name" value="SAP_dom_sf"/>
</dbReference>
<evidence type="ECO:0000313" key="2">
    <source>
        <dbReference type="EMBL" id="QHU06418.1"/>
    </source>
</evidence>
<sequence length="384" mass="44988">METNNIANHIITNDFVEKYNITNINNDNEKILDYVEYCKTNILLTKYKIPELKKIAKHHNIKITGTKPVLVSRIKLHFHRIKLAIKIQALFRGFVLRISLKLRGPALKNRTICVNDNDFVSLEPIDEIEIENFYSYTDSKNFTYGFDIGSLAQSLKQKGRLENPYNREKLDTACINNIKRLHSLSFIVFPEFKNNHERIIINQRNARLQNRNYIINTHNDNINYVNRQNVIFTPEQQNRISRLIETRNTSLSQRIINLFMEIDQLGNYTQISWFESLNIDSFVRLYGHLYDIWYTRSQTPREIRVNICPFPNPFSNSNYRYLTGAYGLDPIKTACVEAFENLVFTGSDDEYRKLGAIYVLIALTMVSTGAREAMPWLYESVSIF</sequence>
<proteinExistence type="predicted"/>
<dbReference type="AlphaFoldDB" id="A0A6C0JRB3"/>
<organism evidence="2">
    <name type="scientific">viral metagenome</name>
    <dbReference type="NCBI Taxonomy" id="1070528"/>
    <lineage>
        <taxon>unclassified sequences</taxon>
        <taxon>metagenomes</taxon>
        <taxon>organismal metagenomes</taxon>
    </lineage>
</organism>
<name>A0A6C0JRB3_9ZZZZ</name>
<dbReference type="InterPro" id="IPR003034">
    <property type="entry name" value="SAP_dom"/>
</dbReference>
<dbReference type="PROSITE" id="PS50096">
    <property type="entry name" value="IQ"/>
    <property type="match status" value="1"/>
</dbReference>